<feature type="region of interest" description="Disordered" evidence="1">
    <location>
        <begin position="52"/>
        <end position="110"/>
    </location>
</feature>
<protein>
    <submittedName>
        <fullName evidence="2">WRKY transcription factor 25</fullName>
    </submittedName>
</protein>
<keyword evidence="3" id="KW-1185">Reference proteome</keyword>
<evidence type="ECO:0000313" key="3">
    <source>
        <dbReference type="Proteomes" id="UP000593562"/>
    </source>
</evidence>
<feature type="compositionally biased region" description="Low complexity" evidence="1">
    <location>
        <begin position="64"/>
        <end position="82"/>
    </location>
</feature>
<accession>A0A7J7CFE8</accession>
<dbReference type="EMBL" id="JAAARO010000017">
    <property type="protein sequence ID" value="KAF5732859.1"/>
    <property type="molecule type" value="Genomic_DNA"/>
</dbReference>
<dbReference type="Proteomes" id="UP000593562">
    <property type="component" value="Unassembled WGS sequence"/>
</dbReference>
<feature type="compositionally biased region" description="Low complexity" evidence="1">
    <location>
        <begin position="96"/>
        <end position="108"/>
    </location>
</feature>
<proteinExistence type="predicted"/>
<evidence type="ECO:0000313" key="2">
    <source>
        <dbReference type="EMBL" id="KAF5732859.1"/>
    </source>
</evidence>
<gene>
    <name evidence="2" type="ORF">HS088_TW17G00392</name>
</gene>
<comment type="caution">
    <text evidence="2">The sequence shown here is derived from an EMBL/GenBank/DDBJ whole genome shotgun (WGS) entry which is preliminary data.</text>
</comment>
<feature type="compositionally biased region" description="Polar residues" evidence="1">
    <location>
        <begin position="83"/>
        <end position="94"/>
    </location>
</feature>
<sequence length="122" mass="13218">MEAERLGGGVVPSSLQVSFSTSTSNSTTPQGNIHELGFVQFEENQVLSFMSPSQHISSHHHHQITTPPITTTASTGFTAGQGNNQVGTLDPKTTVNDDGNANNGSNDSWYVQRNYHFPHHMP</sequence>
<evidence type="ECO:0000256" key="1">
    <source>
        <dbReference type="SAM" id="MobiDB-lite"/>
    </source>
</evidence>
<dbReference type="AlphaFoldDB" id="A0A7J7CFE8"/>
<organism evidence="2 3">
    <name type="scientific">Tripterygium wilfordii</name>
    <name type="common">Thunder God vine</name>
    <dbReference type="NCBI Taxonomy" id="458696"/>
    <lineage>
        <taxon>Eukaryota</taxon>
        <taxon>Viridiplantae</taxon>
        <taxon>Streptophyta</taxon>
        <taxon>Embryophyta</taxon>
        <taxon>Tracheophyta</taxon>
        <taxon>Spermatophyta</taxon>
        <taxon>Magnoliopsida</taxon>
        <taxon>eudicotyledons</taxon>
        <taxon>Gunneridae</taxon>
        <taxon>Pentapetalae</taxon>
        <taxon>rosids</taxon>
        <taxon>fabids</taxon>
        <taxon>Celastrales</taxon>
        <taxon>Celastraceae</taxon>
        <taxon>Tripterygium</taxon>
    </lineage>
</organism>
<reference evidence="2 3" key="1">
    <citation type="journal article" date="2020" name="Nat. Commun.">
        <title>Genome of Tripterygium wilfordii and identification of cytochrome P450 involved in triptolide biosynthesis.</title>
        <authorList>
            <person name="Tu L."/>
            <person name="Su P."/>
            <person name="Zhang Z."/>
            <person name="Gao L."/>
            <person name="Wang J."/>
            <person name="Hu T."/>
            <person name="Zhou J."/>
            <person name="Zhang Y."/>
            <person name="Zhao Y."/>
            <person name="Liu Y."/>
            <person name="Song Y."/>
            <person name="Tong Y."/>
            <person name="Lu Y."/>
            <person name="Yang J."/>
            <person name="Xu C."/>
            <person name="Jia M."/>
            <person name="Peters R.J."/>
            <person name="Huang L."/>
            <person name="Gao W."/>
        </authorList>
    </citation>
    <scope>NUCLEOTIDE SEQUENCE [LARGE SCALE GENOMIC DNA]</scope>
    <source>
        <strain evidence="3">cv. XIE 37</strain>
        <tissue evidence="2">Leaf</tissue>
    </source>
</reference>
<dbReference type="InParanoid" id="A0A7J7CFE8"/>
<name>A0A7J7CFE8_TRIWF</name>